<reference evidence="2" key="1">
    <citation type="journal article" date="2023" name="G3 (Bethesda)">
        <title>Genome assembly and association tests identify interacting loci associated with vigor, precocity, and sex in interspecific pistachio rootstocks.</title>
        <authorList>
            <person name="Palmer W."/>
            <person name="Jacygrad E."/>
            <person name="Sagayaradj S."/>
            <person name="Cavanaugh K."/>
            <person name="Han R."/>
            <person name="Bertier L."/>
            <person name="Beede B."/>
            <person name="Kafkas S."/>
            <person name="Golino D."/>
            <person name="Preece J."/>
            <person name="Michelmore R."/>
        </authorList>
    </citation>
    <scope>NUCLEOTIDE SEQUENCE [LARGE SCALE GENOMIC DNA]</scope>
</reference>
<dbReference type="Proteomes" id="UP001164250">
    <property type="component" value="Chromosome 3"/>
</dbReference>
<evidence type="ECO:0000313" key="1">
    <source>
        <dbReference type="EMBL" id="KAJ0101649.1"/>
    </source>
</evidence>
<organism evidence="1 2">
    <name type="scientific">Pistacia atlantica</name>
    <dbReference type="NCBI Taxonomy" id="434234"/>
    <lineage>
        <taxon>Eukaryota</taxon>
        <taxon>Viridiplantae</taxon>
        <taxon>Streptophyta</taxon>
        <taxon>Embryophyta</taxon>
        <taxon>Tracheophyta</taxon>
        <taxon>Spermatophyta</taxon>
        <taxon>Magnoliopsida</taxon>
        <taxon>eudicotyledons</taxon>
        <taxon>Gunneridae</taxon>
        <taxon>Pentapetalae</taxon>
        <taxon>rosids</taxon>
        <taxon>malvids</taxon>
        <taxon>Sapindales</taxon>
        <taxon>Anacardiaceae</taxon>
        <taxon>Pistacia</taxon>
    </lineage>
</organism>
<accession>A0ACC1BRT0</accession>
<name>A0ACC1BRT0_9ROSI</name>
<gene>
    <name evidence="1" type="ORF">Patl1_06347</name>
</gene>
<comment type="caution">
    <text evidence="1">The sequence shown here is derived from an EMBL/GenBank/DDBJ whole genome shotgun (WGS) entry which is preliminary data.</text>
</comment>
<proteinExistence type="predicted"/>
<sequence>MVLTNMRQIAEDYLSSTLKNTVITVPAYFKDSQRQATKRAGAIDSLNVMRIINEPTAAAIAYRLDKKTSSAGESNVLILIWVVGIIINGLKSFYLHQFREGNTAADFLARRGEEGNSITFLEFMSLPRELKGMLRMDKAVLFHGFPQPKVRPGNKIGRKAQ</sequence>
<protein>
    <submittedName>
        <fullName evidence="1">Uncharacterized protein</fullName>
    </submittedName>
</protein>
<evidence type="ECO:0000313" key="2">
    <source>
        <dbReference type="Proteomes" id="UP001164250"/>
    </source>
</evidence>
<dbReference type="EMBL" id="CM047899">
    <property type="protein sequence ID" value="KAJ0101649.1"/>
    <property type="molecule type" value="Genomic_DNA"/>
</dbReference>
<keyword evidence="2" id="KW-1185">Reference proteome</keyword>